<protein>
    <recommendedName>
        <fullName evidence="3">F-box domain-containing protein</fullName>
    </recommendedName>
</protein>
<dbReference type="eggNOG" id="KOG0274">
    <property type="taxonomic scope" value="Eukaryota"/>
</dbReference>
<dbReference type="InterPro" id="IPR036047">
    <property type="entry name" value="F-box-like_dom_sf"/>
</dbReference>
<dbReference type="Pfam" id="PF12937">
    <property type="entry name" value="F-box-like"/>
    <property type="match status" value="1"/>
</dbReference>
<sequence length="823" mass="90192">MHGRLTGISPQDKYRRKASQSYHIHSNQHGTDTNSAPFLLSLPSESLTHITCYLDPVSLLALCRVNKQLYEHLKDDNVWHRAFTCQFLGIEPESDLNDTNCLTLRRSEPSWKREFITKYYLRSRWSYSRNATITHVPHHSTISDIHLLSEDALLSSSLQYGIVARSFPFNGKVVKGFLDTTGSLHGVGVGNPNAEFTPNVTTCALRSEGGSAKIIWGFRNGSISVITHARTMVAPRTPTKIHHSSVEEEHLGAVNDALWTSDGRGCVTGSADGAIKIWSIERLYCLWTSPVSAGDRKPCIKVLEDLANGVVVGALESGDIVIYSGFDSAFLDGDVSSQPQPLANYLRIPAPSFSTSTVSQPNESEESNSEILSLFIDPSTRSPGYVWLLAGYHSSALFYRYHINLLSGHVECTSFGDKDFAPVRCIQPYFAITPDESSFVIVGDFFGCLSVYDWNAAPLATTGSVLNVQRIEAFLDGSVSAIAFNNSILAAGSSAGSISIFDILTFELLRSFAPPVQEYVRKILLNREMLVASVGSRIIAWKASARYGPSKPSNKKGKRASTAKWQQQIELRHDIAESREALNEESRYFRKVFGREREQLSTLEKLGLDEREAVDYVLMLSREDENKRRNQILWQNETTGSSSSDQRDSTFSPSGASPSPRLNAPPRSSSRHLASPSASESTDQTSHHIGTGSSRSRETSSNTSYEASSSSSAPSDAERDVQHFPSMSSISSTLPVQIPATPGRSPPSGRDNTWSASLRRTASSSSTMSQSSVTNSQTSSTLASQSPLEGDPELEAIEAIEDEELRFALQLSLAEARSRSATS</sequence>
<dbReference type="InParanoid" id="W4K1X8"/>
<keyword evidence="1" id="KW-0853">WD repeat</keyword>
<dbReference type="PROSITE" id="PS50181">
    <property type="entry name" value="FBOX"/>
    <property type="match status" value="1"/>
</dbReference>
<feature type="compositionally biased region" description="Low complexity" evidence="2">
    <location>
        <begin position="690"/>
        <end position="715"/>
    </location>
</feature>
<organism evidence="4 5">
    <name type="scientific">Heterobasidion irregulare (strain TC 32-1)</name>
    <dbReference type="NCBI Taxonomy" id="747525"/>
    <lineage>
        <taxon>Eukaryota</taxon>
        <taxon>Fungi</taxon>
        <taxon>Dikarya</taxon>
        <taxon>Basidiomycota</taxon>
        <taxon>Agaricomycotina</taxon>
        <taxon>Agaricomycetes</taxon>
        <taxon>Russulales</taxon>
        <taxon>Bondarzewiaceae</taxon>
        <taxon>Heterobasidion</taxon>
        <taxon>Heterobasidion annosum species complex</taxon>
    </lineage>
</organism>
<proteinExistence type="predicted"/>
<reference evidence="4 5" key="1">
    <citation type="journal article" date="2012" name="New Phytol.">
        <title>Insight into trade-off between wood decay and parasitism from the genome of a fungal forest pathogen.</title>
        <authorList>
            <person name="Olson A."/>
            <person name="Aerts A."/>
            <person name="Asiegbu F."/>
            <person name="Belbahri L."/>
            <person name="Bouzid O."/>
            <person name="Broberg A."/>
            <person name="Canback B."/>
            <person name="Coutinho P.M."/>
            <person name="Cullen D."/>
            <person name="Dalman K."/>
            <person name="Deflorio G."/>
            <person name="van Diepen L.T."/>
            <person name="Dunand C."/>
            <person name="Duplessis S."/>
            <person name="Durling M."/>
            <person name="Gonthier P."/>
            <person name="Grimwood J."/>
            <person name="Fossdal C.G."/>
            <person name="Hansson D."/>
            <person name="Henrissat B."/>
            <person name="Hietala A."/>
            <person name="Himmelstrand K."/>
            <person name="Hoffmeister D."/>
            <person name="Hogberg N."/>
            <person name="James T.Y."/>
            <person name="Karlsson M."/>
            <person name="Kohler A."/>
            <person name="Kues U."/>
            <person name="Lee Y.H."/>
            <person name="Lin Y.C."/>
            <person name="Lind M."/>
            <person name="Lindquist E."/>
            <person name="Lombard V."/>
            <person name="Lucas S."/>
            <person name="Lunden K."/>
            <person name="Morin E."/>
            <person name="Murat C."/>
            <person name="Park J."/>
            <person name="Raffaello T."/>
            <person name="Rouze P."/>
            <person name="Salamov A."/>
            <person name="Schmutz J."/>
            <person name="Solheim H."/>
            <person name="Stahlberg J."/>
            <person name="Velez H."/>
            <person name="de Vries R.P."/>
            <person name="Wiebenga A."/>
            <person name="Woodward S."/>
            <person name="Yakovlev I."/>
            <person name="Garbelotto M."/>
            <person name="Martin F."/>
            <person name="Grigoriev I.V."/>
            <person name="Stenlid J."/>
        </authorList>
    </citation>
    <scope>NUCLEOTIDE SEQUENCE [LARGE SCALE GENOMIC DNA]</scope>
    <source>
        <strain evidence="4 5">TC 32-1</strain>
    </source>
</reference>
<feature type="compositionally biased region" description="Polar residues" evidence="2">
    <location>
        <begin position="725"/>
        <end position="735"/>
    </location>
</feature>
<dbReference type="Gene3D" id="1.20.1280.50">
    <property type="match status" value="1"/>
</dbReference>
<feature type="compositionally biased region" description="Low complexity" evidence="2">
    <location>
        <begin position="641"/>
        <end position="654"/>
    </location>
</feature>
<evidence type="ECO:0000256" key="1">
    <source>
        <dbReference type="PROSITE-ProRule" id="PRU00221"/>
    </source>
</evidence>
<evidence type="ECO:0000256" key="2">
    <source>
        <dbReference type="SAM" id="MobiDB-lite"/>
    </source>
</evidence>
<dbReference type="PROSITE" id="PS50294">
    <property type="entry name" value="WD_REPEATS_REGION"/>
    <property type="match status" value="1"/>
</dbReference>
<feature type="compositionally biased region" description="Low complexity" evidence="2">
    <location>
        <begin position="753"/>
        <end position="782"/>
    </location>
</feature>
<evidence type="ECO:0000313" key="4">
    <source>
        <dbReference type="EMBL" id="ETW79744.1"/>
    </source>
</evidence>
<dbReference type="InterPro" id="IPR015943">
    <property type="entry name" value="WD40/YVTN_repeat-like_dom_sf"/>
</dbReference>
<dbReference type="SMART" id="SM00256">
    <property type="entry name" value="FBOX"/>
    <property type="match status" value="1"/>
</dbReference>
<dbReference type="KEGG" id="hir:HETIRDRAFT_445514"/>
<dbReference type="SUPFAM" id="SSF50978">
    <property type="entry name" value="WD40 repeat-like"/>
    <property type="match status" value="1"/>
</dbReference>
<feature type="region of interest" description="Disordered" evidence="2">
    <location>
        <begin position="635"/>
        <end position="793"/>
    </location>
</feature>
<dbReference type="PROSITE" id="PS50082">
    <property type="entry name" value="WD_REPEATS_2"/>
    <property type="match status" value="1"/>
</dbReference>
<dbReference type="SMART" id="SM00320">
    <property type="entry name" value="WD40"/>
    <property type="match status" value="2"/>
</dbReference>
<dbReference type="AlphaFoldDB" id="W4K1X8"/>
<dbReference type="SUPFAM" id="SSF81383">
    <property type="entry name" value="F-box domain"/>
    <property type="match status" value="1"/>
</dbReference>
<dbReference type="STRING" id="747525.W4K1X8"/>
<gene>
    <name evidence="4" type="ORF">HETIRDRAFT_445514</name>
</gene>
<dbReference type="Gene3D" id="2.130.10.10">
    <property type="entry name" value="YVTN repeat-like/Quinoprotein amine dehydrogenase"/>
    <property type="match status" value="2"/>
</dbReference>
<name>W4K1X8_HETIT</name>
<feature type="domain" description="F-box" evidence="3">
    <location>
        <begin position="36"/>
        <end position="82"/>
    </location>
</feature>
<dbReference type="GeneID" id="20675633"/>
<dbReference type="InterPro" id="IPR001680">
    <property type="entry name" value="WD40_rpt"/>
</dbReference>
<dbReference type="EMBL" id="KI925460">
    <property type="protein sequence ID" value="ETW79744.1"/>
    <property type="molecule type" value="Genomic_DNA"/>
</dbReference>
<feature type="repeat" description="WD" evidence="1">
    <location>
        <begin position="247"/>
        <end position="281"/>
    </location>
</feature>
<dbReference type="FunCoup" id="W4K1X8">
    <property type="interactions" value="123"/>
</dbReference>
<dbReference type="RefSeq" id="XP_009548301.1">
    <property type="nucleotide sequence ID" value="XM_009550006.1"/>
</dbReference>
<evidence type="ECO:0000313" key="5">
    <source>
        <dbReference type="Proteomes" id="UP000030671"/>
    </source>
</evidence>
<dbReference type="InterPro" id="IPR001810">
    <property type="entry name" value="F-box_dom"/>
</dbReference>
<accession>W4K1X8</accession>
<dbReference type="Proteomes" id="UP000030671">
    <property type="component" value="Unassembled WGS sequence"/>
</dbReference>
<dbReference type="OrthoDB" id="429520at2759"/>
<keyword evidence="5" id="KW-1185">Reference proteome</keyword>
<dbReference type="HOGENOM" id="CLU_008398_0_0_1"/>
<feature type="compositionally biased region" description="Low complexity" evidence="2">
    <location>
        <begin position="664"/>
        <end position="681"/>
    </location>
</feature>
<dbReference type="InterPro" id="IPR036322">
    <property type="entry name" value="WD40_repeat_dom_sf"/>
</dbReference>
<evidence type="ECO:0000259" key="3">
    <source>
        <dbReference type="PROSITE" id="PS50181"/>
    </source>
</evidence>